<dbReference type="Proteomes" id="UP000006271">
    <property type="component" value="Unassembled WGS sequence"/>
</dbReference>
<feature type="transmembrane region" description="Helical" evidence="3">
    <location>
        <begin position="91"/>
        <end position="115"/>
    </location>
</feature>
<keyword evidence="2" id="KW-0802">TPR repeat</keyword>
<dbReference type="EMBL" id="AGZQ01000002">
    <property type="protein sequence ID" value="EKN15681.1"/>
    <property type="molecule type" value="Genomic_DNA"/>
</dbReference>
<dbReference type="PANTHER" id="PTHR44227:SF3">
    <property type="entry name" value="PROTEIN O-MANNOSYL-TRANSFERASE TMTC4"/>
    <property type="match status" value="1"/>
</dbReference>
<evidence type="ECO:0000313" key="5">
    <source>
        <dbReference type="Proteomes" id="UP000006271"/>
    </source>
</evidence>
<feature type="transmembrane region" description="Helical" evidence="3">
    <location>
        <begin position="295"/>
        <end position="312"/>
    </location>
</feature>
<feature type="transmembrane region" description="Helical" evidence="3">
    <location>
        <begin position="12"/>
        <end position="30"/>
    </location>
</feature>
<dbReference type="AlphaFoldDB" id="K5ZW30"/>
<evidence type="ECO:0000313" key="4">
    <source>
        <dbReference type="EMBL" id="EKN15681.1"/>
    </source>
</evidence>
<protein>
    <recommendedName>
        <fullName evidence="6">Glycosyltransferase RgtA/B/C/D-like domain-containing protein</fullName>
    </recommendedName>
</protein>
<feature type="transmembrane region" description="Helical" evidence="3">
    <location>
        <begin position="350"/>
        <end position="369"/>
    </location>
</feature>
<name>K5ZW30_9BACT</name>
<feature type="transmembrane region" description="Helical" evidence="3">
    <location>
        <begin position="179"/>
        <end position="195"/>
    </location>
</feature>
<organism evidence="4 5">
    <name type="scientific">Parabacteroides merdae CL03T12C32</name>
    <dbReference type="NCBI Taxonomy" id="999420"/>
    <lineage>
        <taxon>Bacteria</taxon>
        <taxon>Pseudomonadati</taxon>
        <taxon>Bacteroidota</taxon>
        <taxon>Bacteroidia</taxon>
        <taxon>Bacteroidales</taxon>
        <taxon>Tannerellaceae</taxon>
        <taxon>Parabacteroides</taxon>
    </lineage>
</organism>
<keyword evidence="1" id="KW-0677">Repeat</keyword>
<sequence>MKKNWQLDIFHSRYSCSFLVIITLLVYYPTLKNGFLTGWDDQWMVFSHYTERGWTVDNLWHIFTDFYGGQYAPLAFLSYLVLYAGFGYDPFYFHMFSLLLHIGCVCLVWKLISSLLRVHGGVSEKQILYVNFITTLLFAVHPINVEAVAWISALKVLLYAFFYLLGLLCYLRYIRTSKIFYYVLTIGCFLCSFWGKEQAVTFPLALLIVDWFTNRNIKNLEVWSEKMSFLIMAFFFGIITVLSQGKGPYEMIFPLYQRLLFGCFALVEYITKSLLPVNLNFFYPFPIVLGEEPPLHYYLYPVVLLFLMGWIIAYRNNRYLVFGVLLFLVNLLFSIHLFNMSRHAIVADRYMYLSYVGIAFLIANGIWWLRKRLSYFKAALVFLFFYCFFLSVYTFHYTKKWENTTMVKKYTKEVLEKRLNGSNHL</sequence>
<feature type="transmembrane region" description="Helical" evidence="3">
    <location>
        <begin position="255"/>
        <end position="275"/>
    </location>
</feature>
<evidence type="ECO:0000256" key="2">
    <source>
        <dbReference type="ARBA" id="ARBA00022803"/>
    </source>
</evidence>
<evidence type="ECO:0008006" key="6">
    <source>
        <dbReference type="Google" id="ProtNLM"/>
    </source>
</evidence>
<feature type="transmembrane region" description="Helical" evidence="3">
    <location>
        <begin position="376"/>
        <end position="396"/>
    </location>
</feature>
<keyword evidence="3" id="KW-0472">Membrane</keyword>
<evidence type="ECO:0000256" key="1">
    <source>
        <dbReference type="ARBA" id="ARBA00022737"/>
    </source>
</evidence>
<accession>K5ZW30</accession>
<gene>
    <name evidence="4" type="ORF">HMPREF1060_00319</name>
</gene>
<dbReference type="RefSeq" id="WP_005642547.1">
    <property type="nucleotide sequence ID" value="NZ_JH976452.1"/>
</dbReference>
<evidence type="ECO:0000256" key="3">
    <source>
        <dbReference type="SAM" id="Phobius"/>
    </source>
</evidence>
<comment type="caution">
    <text evidence="4">The sequence shown here is derived from an EMBL/GenBank/DDBJ whole genome shotgun (WGS) entry which is preliminary data.</text>
</comment>
<keyword evidence="3" id="KW-0812">Transmembrane</keyword>
<feature type="transmembrane region" description="Helical" evidence="3">
    <location>
        <begin position="149"/>
        <end position="172"/>
    </location>
</feature>
<reference evidence="4 5" key="1">
    <citation type="submission" date="2012-02" db="EMBL/GenBank/DDBJ databases">
        <title>The Genome Sequence of Parabacteroides merdae CL03T12C32.</title>
        <authorList>
            <consortium name="The Broad Institute Genome Sequencing Platform"/>
            <person name="Earl A."/>
            <person name="Ward D."/>
            <person name="Feldgarden M."/>
            <person name="Gevers D."/>
            <person name="Zitomersky N.L."/>
            <person name="Coyne M.J."/>
            <person name="Comstock L.E."/>
            <person name="Young S.K."/>
            <person name="Zeng Q."/>
            <person name="Gargeya S."/>
            <person name="Fitzgerald M."/>
            <person name="Haas B."/>
            <person name="Abouelleil A."/>
            <person name="Alvarado L."/>
            <person name="Arachchi H.M."/>
            <person name="Berlin A."/>
            <person name="Chapman S.B."/>
            <person name="Gearin G."/>
            <person name="Goldberg J."/>
            <person name="Griggs A."/>
            <person name="Gujja S."/>
            <person name="Hansen M."/>
            <person name="Heiman D."/>
            <person name="Howarth C."/>
            <person name="Larimer J."/>
            <person name="Lui A."/>
            <person name="MacDonald P.J.P."/>
            <person name="McCowen C."/>
            <person name="Montmayeur A."/>
            <person name="Murphy C."/>
            <person name="Neiman D."/>
            <person name="Pearson M."/>
            <person name="Priest M."/>
            <person name="Roberts A."/>
            <person name="Saif S."/>
            <person name="Shea T."/>
            <person name="Sisk P."/>
            <person name="Stolte C."/>
            <person name="Sykes S."/>
            <person name="Wortman J."/>
            <person name="Nusbaum C."/>
            <person name="Birren B."/>
        </authorList>
    </citation>
    <scope>NUCLEOTIDE SEQUENCE [LARGE SCALE GENOMIC DNA]</scope>
    <source>
        <strain evidence="4 5">CL03T12C32</strain>
    </source>
</reference>
<feature type="transmembrane region" description="Helical" evidence="3">
    <location>
        <begin position="319"/>
        <end position="338"/>
    </location>
</feature>
<dbReference type="HOGENOM" id="CLU_011615_5_0_10"/>
<dbReference type="InterPro" id="IPR052346">
    <property type="entry name" value="O-mannosyl-transferase_TMTC"/>
</dbReference>
<feature type="transmembrane region" description="Helical" evidence="3">
    <location>
        <begin position="227"/>
        <end position="243"/>
    </location>
</feature>
<dbReference type="PANTHER" id="PTHR44227">
    <property type="match status" value="1"/>
</dbReference>
<proteinExistence type="predicted"/>
<keyword evidence="3" id="KW-1133">Transmembrane helix</keyword>
<feature type="transmembrane region" description="Helical" evidence="3">
    <location>
        <begin position="127"/>
        <end position="143"/>
    </location>
</feature>